<sequence>MRAKGYVRNQVIRRGLALLVLLGMVAGPFPAALAQSGRQVTRPRVVAPRPPAEPSPAPEGEDTAPSTSRPRPSLGRRGEDAPRPSVPSPSARPPAADVDDDIITIQATLVTIPVIVSDDYNRYLPFLRKNQFSLLEDNVPQEITFFASEQVPFHVALVLDVSRSAYLSINDMCSAANAFIDYIRPDDKVSVFTFSDKIRQLCPFTSNQMTLRQAVASARIEGGTRLYDAAQQILEGYLAPIEGRKAMILLTDGEDTTSRHYKPRDVLDRVAESDVLVYTVQYPAADPNLVQPSIQFPFPFPFPLPGRRPRRGPFFPLDDPPQGGGSSRQEPSVMGIEETFLRDVATISGGMHSPFTDVGTARTIFRNIAEELRHVYVLGYYPTRGLDQAGYRRVRVRVNLPEARVRARLGYVVTEQMAQRNRTPVPTNARD</sequence>
<dbReference type="CDD" id="cd00198">
    <property type="entry name" value="vWFA"/>
    <property type="match status" value="1"/>
</dbReference>
<evidence type="ECO:0000313" key="3">
    <source>
        <dbReference type="EMBL" id="QUV94123.1"/>
    </source>
</evidence>
<dbReference type="RefSeq" id="WP_211422437.1">
    <property type="nucleotide sequence ID" value="NZ_CP072642.1"/>
</dbReference>
<dbReference type="PROSITE" id="PS50234">
    <property type="entry name" value="VWFA"/>
    <property type="match status" value="1"/>
</dbReference>
<keyword evidence="4" id="KW-1185">Reference proteome</keyword>
<dbReference type="SMART" id="SM00327">
    <property type="entry name" value="VWA"/>
    <property type="match status" value="1"/>
</dbReference>
<feature type="region of interest" description="Disordered" evidence="1">
    <location>
        <begin position="34"/>
        <end position="97"/>
    </location>
</feature>
<dbReference type="NCBIfam" id="TIGR03436">
    <property type="entry name" value="acidobact_VWFA"/>
    <property type="match status" value="1"/>
</dbReference>
<organism evidence="3 4">
    <name type="scientific">Chloracidobacterium sp. N</name>
    <dbReference type="NCBI Taxonomy" id="2821540"/>
    <lineage>
        <taxon>Bacteria</taxon>
        <taxon>Pseudomonadati</taxon>
        <taxon>Acidobacteriota</taxon>
        <taxon>Terriglobia</taxon>
        <taxon>Terriglobales</taxon>
        <taxon>Acidobacteriaceae</taxon>
        <taxon>Chloracidobacterium</taxon>
        <taxon>Chloracidobacterium aggregatum</taxon>
    </lineage>
</organism>
<feature type="compositionally biased region" description="Low complexity" evidence="1">
    <location>
        <begin position="312"/>
        <end position="321"/>
    </location>
</feature>
<accession>A0ABX8AZI6</accession>
<feature type="compositionally biased region" description="Pro residues" evidence="1">
    <location>
        <begin position="48"/>
        <end position="57"/>
    </location>
</feature>
<dbReference type="SUPFAM" id="SSF53300">
    <property type="entry name" value="vWA-like"/>
    <property type="match status" value="1"/>
</dbReference>
<dbReference type="EMBL" id="CP072642">
    <property type="protein sequence ID" value="QUV94123.1"/>
    <property type="molecule type" value="Genomic_DNA"/>
</dbReference>
<evidence type="ECO:0000259" key="2">
    <source>
        <dbReference type="PROSITE" id="PS50234"/>
    </source>
</evidence>
<reference evidence="3 4" key="1">
    <citation type="submission" date="2021-03" db="EMBL/GenBank/DDBJ databases">
        <title>Genomic and phenotypic characterization of Chloracidobacterium isolates provides evidence for multiple species.</title>
        <authorList>
            <person name="Saini M.K."/>
            <person name="Costas A.M.G."/>
            <person name="Tank M."/>
            <person name="Bryant D.A."/>
        </authorList>
    </citation>
    <scope>NUCLEOTIDE SEQUENCE [LARGE SCALE GENOMIC DNA]</scope>
    <source>
        <strain evidence="3 4">N</strain>
    </source>
</reference>
<protein>
    <submittedName>
        <fullName evidence="3">VWA domain-containing protein</fullName>
    </submittedName>
</protein>
<evidence type="ECO:0000256" key="1">
    <source>
        <dbReference type="SAM" id="MobiDB-lite"/>
    </source>
</evidence>
<name>A0ABX8AZI6_9BACT</name>
<dbReference type="Pfam" id="PF00092">
    <property type="entry name" value="VWA"/>
    <property type="match status" value="1"/>
</dbReference>
<dbReference type="InterPro" id="IPR002035">
    <property type="entry name" value="VWF_A"/>
</dbReference>
<dbReference type="Proteomes" id="UP000677668">
    <property type="component" value="Chromosome 1"/>
</dbReference>
<proteinExistence type="predicted"/>
<dbReference type="Gene3D" id="3.40.50.410">
    <property type="entry name" value="von Willebrand factor, type A domain"/>
    <property type="match status" value="1"/>
</dbReference>
<evidence type="ECO:0000313" key="4">
    <source>
        <dbReference type="Proteomes" id="UP000677668"/>
    </source>
</evidence>
<gene>
    <name evidence="3" type="ORF">J8C05_01300</name>
</gene>
<feature type="domain" description="VWFA" evidence="2">
    <location>
        <begin position="154"/>
        <end position="280"/>
    </location>
</feature>
<dbReference type="InterPro" id="IPR036465">
    <property type="entry name" value="vWFA_dom_sf"/>
</dbReference>
<dbReference type="InterPro" id="IPR017802">
    <property type="entry name" value="VWFA-rel_acidobac-type"/>
</dbReference>
<feature type="region of interest" description="Disordered" evidence="1">
    <location>
        <begin position="309"/>
        <end position="331"/>
    </location>
</feature>